<dbReference type="InterPro" id="IPR001412">
    <property type="entry name" value="aa-tRNA-synth_I_CS"/>
</dbReference>
<dbReference type="GO" id="GO:0004831">
    <property type="term" value="F:tyrosine-tRNA ligase activity"/>
    <property type="evidence" value="ECO:0007669"/>
    <property type="project" value="UniProtKB-EC"/>
</dbReference>
<evidence type="ECO:0000256" key="9">
    <source>
        <dbReference type="RuleBase" id="RU363036"/>
    </source>
</evidence>
<evidence type="ECO:0000313" key="11">
    <source>
        <dbReference type="Proteomes" id="UP001217754"/>
    </source>
</evidence>
<dbReference type="GO" id="GO:0005524">
    <property type="term" value="F:ATP binding"/>
    <property type="evidence" value="ECO:0007669"/>
    <property type="project" value="UniProtKB-KW"/>
</dbReference>
<dbReference type="NCBIfam" id="TIGR00234">
    <property type="entry name" value="tyrS"/>
    <property type="match status" value="1"/>
</dbReference>
<evidence type="ECO:0000256" key="8">
    <source>
        <dbReference type="ARBA" id="ARBA00048248"/>
    </source>
</evidence>
<proteinExistence type="inferred from homology"/>
<keyword evidence="2 9" id="KW-0436">Ligase</keyword>
<evidence type="ECO:0000256" key="1">
    <source>
        <dbReference type="ARBA" id="ARBA00013160"/>
    </source>
</evidence>
<dbReference type="Proteomes" id="UP001217754">
    <property type="component" value="Chromosome 4"/>
</dbReference>
<dbReference type="GO" id="GO:0005829">
    <property type="term" value="C:cytosol"/>
    <property type="evidence" value="ECO:0007669"/>
    <property type="project" value="TreeGrafter"/>
</dbReference>
<keyword evidence="4 9" id="KW-0067">ATP-binding</keyword>
<dbReference type="Gene3D" id="3.40.50.620">
    <property type="entry name" value="HUPs"/>
    <property type="match status" value="1"/>
</dbReference>
<keyword evidence="3 9" id="KW-0547">Nucleotide-binding</keyword>
<dbReference type="InterPro" id="IPR002305">
    <property type="entry name" value="aa-tRNA-synth_Ic"/>
</dbReference>
<evidence type="ECO:0000313" key="10">
    <source>
        <dbReference type="EMBL" id="WFD39496.1"/>
    </source>
</evidence>
<dbReference type="FunFam" id="1.10.240.10:FF:000001">
    <property type="entry name" value="Tyrosine--tRNA ligase"/>
    <property type="match status" value="1"/>
</dbReference>
<gene>
    <name evidence="10" type="primary">MSY1</name>
    <name evidence="10" type="ORF">MJAP1_002473</name>
</gene>
<keyword evidence="5 9" id="KW-0648">Protein biosynthesis</keyword>
<dbReference type="GO" id="GO:0006437">
    <property type="term" value="P:tyrosyl-tRNA aminoacylation"/>
    <property type="evidence" value="ECO:0007669"/>
    <property type="project" value="InterPro"/>
</dbReference>
<dbReference type="RefSeq" id="XP_060122393.1">
    <property type="nucleotide sequence ID" value="XM_060266410.1"/>
</dbReference>
<dbReference type="InterPro" id="IPR014729">
    <property type="entry name" value="Rossmann-like_a/b/a_fold"/>
</dbReference>
<dbReference type="GO" id="GO:0003723">
    <property type="term" value="F:RNA binding"/>
    <property type="evidence" value="ECO:0007669"/>
    <property type="project" value="InterPro"/>
</dbReference>
<dbReference type="GO" id="GO:0005739">
    <property type="term" value="C:mitochondrion"/>
    <property type="evidence" value="ECO:0007669"/>
    <property type="project" value="TreeGrafter"/>
</dbReference>
<dbReference type="InterPro" id="IPR024088">
    <property type="entry name" value="Tyr-tRNA-ligase_bac-type"/>
</dbReference>
<comment type="similarity">
    <text evidence="9">Belongs to the class-I aminoacyl-tRNA synthetase family.</text>
</comment>
<dbReference type="InterPro" id="IPR002307">
    <property type="entry name" value="Tyr-tRNA-ligase"/>
</dbReference>
<organism evidence="10 11">
    <name type="scientific">Malassezia japonica</name>
    <dbReference type="NCBI Taxonomy" id="223818"/>
    <lineage>
        <taxon>Eukaryota</taxon>
        <taxon>Fungi</taxon>
        <taxon>Dikarya</taxon>
        <taxon>Basidiomycota</taxon>
        <taxon>Ustilaginomycotina</taxon>
        <taxon>Malasseziomycetes</taxon>
        <taxon>Malasseziales</taxon>
        <taxon>Malasseziaceae</taxon>
        <taxon>Malassezia</taxon>
    </lineage>
</organism>
<keyword evidence="6 9" id="KW-0030">Aminoacyl-tRNA synthetase</keyword>
<evidence type="ECO:0000256" key="5">
    <source>
        <dbReference type="ARBA" id="ARBA00022917"/>
    </source>
</evidence>
<dbReference type="AlphaFoldDB" id="A0AAF0JG20"/>
<evidence type="ECO:0000256" key="2">
    <source>
        <dbReference type="ARBA" id="ARBA00022598"/>
    </source>
</evidence>
<dbReference type="CDD" id="cd00805">
    <property type="entry name" value="TyrRS_core"/>
    <property type="match status" value="1"/>
</dbReference>
<dbReference type="EMBL" id="CP119961">
    <property type="protein sequence ID" value="WFD39496.1"/>
    <property type="molecule type" value="Genomic_DNA"/>
</dbReference>
<reference evidence="10" key="1">
    <citation type="submission" date="2023-03" db="EMBL/GenBank/DDBJ databases">
        <title>Mating type loci evolution in Malassezia.</title>
        <authorList>
            <person name="Coelho M.A."/>
        </authorList>
    </citation>
    <scope>NUCLEOTIDE SEQUENCE</scope>
    <source>
        <strain evidence="10">CBS 9431</strain>
    </source>
</reference>
<evidence type="ECO:0000256" key="3">
    <source>
        <dbReference type="ARBA" id="ARBA00022741"/>
    </source>
</evidence>
<name>A0AAF0JG20_9BASI</name>
<dbReference type="GeneID" id="85226124"/>
<evidence type="ECO:0000256" key="4">
    <source>
        <dbReference type="ARBA" id="ARBA00022840"/>
    </source>
</evidence>
<dbReference type="PROSITE" id="PS00178">
    <property type="entry name" value="AA_TRNA_LIGASE_I"/>
    <property type="match status" value="1"/>
</dbReference>
<protein>
    <recommendedName>
        <fullName evidence="1">tyrosine--tRNA ligase</fullName>
        <ecNumber evidence="1">6.1.1.1</ecNumber>
    </recommendedName>
    <alternativeName>
        <fullName evidence="7">Tyrosyl-tRNA synthetase</fullName>
    </alternativeName>
</protein>
<dbReference type="PANTHER" id="PTHR11766">
    <property type="entry name" value="TYROSYL-TRNA SYNTHETASE"/>
    <property type="match status" value="1"/>
</dbReference>
<dbReference type="EC" id="6.1.1.1" evidence="1"/>
<accession>A0AAF0JG20</accession>
<dbReference type="Pfam" id="PF00579">
    <property type="entry name" value="tRNA-synt_1b"/>
    <property type="match status" value="1"/>
</dbReference>
<evidence type="ECO:0000256" key="6">
    <source>
        <dbReference type="ARBA" id="ARBA00023146"/>
    </source>
</evidence>
<dbReference type="Gene3D" id="1.10.240.10">
    <property type="entry name" value="Tyrosyl-Transfer RNA Synthetase"/>
    <property type="match status" value="1"/>
</dbReference>
<dbReference type="Gene3D" id="3.10.290.10">
    <property type="entry name" value="RNA-binding S4 domain"/>
    <property type="match status" value="1"/>
</dbReference>
<keyword evidence="11" id="KW-1185">Reference proteome</keyword>
<dbReference type="SUPFAM" id="SSF52374">
    <property type="entry name" value="Nucleotidylyl transferase"/>
    <property type="match status" value="1"/>
</dbReference>
<dbReference type="InterPro" id="IPR036986">
    <property type="entry name" value="S4_RNA-bd_sf"/>
</dbReference>
<comment type="catalytic activity">
    <reaction evidence="8">
        <text>tRNA(Tyr) + L-tyrosine + ATP = L-tyrosyl-tRNA(Tyr) + AMP + diphosphate + H(+)</text>
        <dbReference type="Rhea" id="RHEA:10220"/>
        <dbReference type="Rhea" id="RHEA-COMP:9706"/>
        <dbReference type="Rhea" id="RHEA-COMP:9707"/>
        <dbReference type="ChEBI" id="CHEBI:15378"/>
        <dbReference type="ChEBI" id="CHEBI:30616"/>
        <dbReference type="ChEBI" id="CHEBI:33019"/>
        <dbReference type="ChEBI" id="CHEBI:58315"/>
        <dbReference type="ChEBI" id="CHEBI:78442"/>
        <dbReference type="ChEBI" id="CHEBI:78536"/>
        <dbReference type="ChEBI" id="CHEBI:456215"/>
        <dbReference type="EC" id="6.1.1.1"/>
    </reaction>
</comment>
<sequence>MLRLVQRAARSGVRVRSVLVRLQSSDVRPSLLDALEERNMVQATTSSSLKPHMATVEKGALVPRTVYAGVDPSAPSMHVGNLLPLFALLHCALHGHTALVLVGGGTGAIGDPSGRSTERSALDAEQLKANVASIRAQMYQFFHNAAAYLERRGMINAPVNTYTTEGSANPAGESLFGSGLDVRIVNNFSWLQPVSLIQFLSEVGRHARVNDMLARDSVKNRLTTPGAEANSAPGLSFTEFSYQLLQAYDFSVLHRAPWHCSLQIGGSDQMGNISAGIDLIRRQQAADGADIREDPAYGLTLPLLTTSSGAKFGKSAGNAVWISPSLLSDLDFYQYFLRSADADVERYLRSLTLLSSDEIASVLEEHSKDRTKRLAQEKLAAEMTELVRGEAALRRARVATKVLFGTSLDQLRTDEVLFAFEDDPRLVHMPQGALESEVLRLAVDSGLTASRRLYLNGAAVTDAKATLSTSNLLDGRFVVMRAGKHNRKILVLA</sequence>
<dbReference type="PANTHER" id="PTHR11766:SF0">
    <property type="entry name" value="TYROSINE--TRNA LIGASE, MITOCHONDRIAL"/>
    <property type="match status" value="1"/>
</dbReference>
<evidence type="ECO:0000256" key="7">
    <source>
        <dbReference type="ARBA" id="ARBA00033323"/>
    </source>
</evidence>